<comment type="catalytic activity">
    <reaction evidence="12 13">
        <text>tRNA(Thr) + L-threonine + ATP = L-threonyl-tRNA(Thr) + AMP + diphosphate + H(+)</text>
        <dbReference type="Rhea" id="RHEA:24624"/>
        <dbReference type="Rhea" id="RHEA-COMP:9670"/>
        <dbReference type="Rhea" id="RHEA-COMP:9704"/>
        <dbReference type="ChEBI" id="CHEBI:15378"/>
        <dbReference type="ChEBI" id="CHEBI:30616"/>
        <dbReference type="ChEBI" id="CHEBI:33019"/>
        <dbReference type="ChEBI" id="CHEBI:57926"/>
        <dbReference type="ChEBI" id="CHEBI:78442"/>
        <dbReference type="ChEBI" id="CHEBI:78534"/>
        <dbReference type="ChEBI" id="CHEBI:456215"/>
        <dbReference type="EC" id="6.1.1.3"/>
    </reaction>
</comment>
<accession>A0A081C089</accession>
<dbReference type="HOGENOM" id="CLU_008554_0_1_0"/>
<dbReference type="InterPro" id="IPR012947">
    <property type="entry name" value="tRNA_SAD"/>
</dbReference>
<dbReference type="InterPro" id="IPR036621">
    <property type="entry name" value="Anticodon-bd_dom_sf"/>
</dbReference>
<dbReference type="InterPro" id="IPR018163">
    <property type="entry name" value="Thr/Ala-tRNA-synth_IIc_edit"/>
</dbReference>
<dbReference type="GO" id="GO:0006435">
    <property type="term" value="P:threonyl-tRNA aminoacylation"/>
    <property type="evidence" value="ECO:0007669"/>
    <property type="project" value="UniProtKB-UniRule"/>
</dbReference>
<evidence type="ECO:0000313" key="15">
    <source>
        <dbReference type="EMBL" id="GAK57994.1"/>
    </source>
</evidence>
<dbReference type="Proteomes" id="UP000030661">
    <property type="component" value="Unassembled WGS sequence"/>
</dbReference>
<evidence type="ECO:0000256" key="9">
    <source>
        <dbReference type="ARBA" id="ARBA00022884"/>
    </source>
</evidence>
<keyword evidence="8 13" id="KW-0067">ATP-binding</keyword>
<dbReference type="HAMAP" id="MF_00184">
    <property type="entry name" value="Thr_tRNA_synth"/>
    <property type="match status" value="1"/>
</dbReference>
<dbReference type="InterPro" id="IPR004154">
    <property type="entry name" value="Anticodon-bd"/>
</dbReference>
<dbReference type="InterPro" id="IPR006195">
    <property type="entry name" value="aa-tRNA-synth_II"/>
</dbReference>
<keyword evidence="9 13" id="KW-0694">RNA-binding</keyword>
<feature type="binding site" evidence="13">
    <location>
        <position position="462"/>
    </location>
    <ligand>
        <name>Zn(2+)</name>
        <dbReference type="ChEBI" id="CHEBI:29105"/>
        <note>catalytic</note>
    </ligand>
</feature>
<dbReference type="CDD" id="cd00771">
    <property type="entry name" value="ThrRS_core"/>
    <property type="match status" value="1"/>
</dbReference>
<comment type="subunit">
    <text evidence="13">Homodimer.</text>
</comment>
<comment type="caution">
    <text evidence="13">Lacks conserved residue(s) required for the propagation of feature annotation.</text>
</comment>
<dbReference type="Gene3D" id="3.30.54.20">
    <property type="match status" value="1"/>
</dbReference>
<dbReference type="EC" id="6.1.1.3" evidence="13"/>
<evidence type="ECO:0000313" key="16">
    <source>
        <dbReference type="Proteomes" id="UP000030661"/>
    </source>
</evidence>
<evidence type="ECO:0000256" key="13">
    <source>
        <dbReference type="HAMAP-Rule" id="MF_00184"/>
    </source>
</evidence>
<evidence type="ECO:0000256" key="1">
    <source>
        <dbReference type="ARBA" id="ARBA00008226"/>
    </source>
</evidence>
<evidence type="ECO:0000256" key="11">
    <source>
        <dbReference type="ARBA" id="ARBA00023146"/>
    </source>
</evidence>
<evidence type="ECO:0000256" key="3">
    <source>
        <dbReference type="ARBA" id="ARBA00022555"/>
    </source>
</evidence>
<keyword evidence="2 13" id="KW-0963">Cytoplasm</keyword>
<keyword evidence="7 13" id="KW-0862">Zinc</keyword>
<dbReference type="FunFam" id="3.40.50.800:FF:000001">
    <property type="entry name" value="Threonine--tRNA ligase"/>
    <property type="match status" value="1"/>
</dbReference>
<evidence type="ECO:0000256" key="7">
    <source>
        <dbReference type="ARBA" id="ARBA00022833"/>
    </source>
</evidence>
<comment type="cofactor">
    <cofactor evidence="13">
        <name>Zn(2+)</name>
        <dbReference type="ChEBI" id="CHEBI:29105"/>
    </cofactor>
    <text evidence="13">Binds 1 zinc ion per subunit.</text>
</comment>
<dbReference type="Gene3D" id="3.40.50.800">
    <property type="entry name" value="Anticodon-binding domain"/>
    <property type="match status" value="1"/>
</dbReference>
<protein>
    <recommendedName>
        <fullName evidence="13">Threonine--tRNA ligase</fullName>
        <ecNumber evidence="13">6.1.1.3</ecNumber>
    </recommendedName>
    <alternativeName>
        <fullName evidence="13">Threonyl-tRNA synthetase</fullName>
        <shortName evidence="13">ThrRS</shortName>
    </alternativeName>
</protein>
<dbReference type="SUPFAM" id="SSF52954">
    <property type="entry name" value="Class II aaRS ABD-related"/>
    <property type="match status" value="1"/>
</dbReference>
<dbReference type="EMBL" id="DF820466">
    <property type="protein sequence ID" value="GAK57994.1"/>
    <property type="molecule type" value="Genomic_DNA"/>
</dbReference>
<keyword evidence="5 13" id="KW-0479">Metal-binding</keyword>
<dbReference type="InterPro" id="IPR002320">
    <property type="entry name" value="Thr-tRNA-ligase_IIa"/>
</dbReference>
<evidence type="ECO:0000256" key="8">
    <source>
        <dbReference type="ARBA" id="ARBA00022840"/>
    </source>
</evidence>
<dbReference type="AlphaFoldDB" id="A0A081C089"/>
<dbReference type="InterPro" id="IPR033728">
    <property type="entry name" value="ThrRS_core"/>
</dbReference>
<organism evidence="15">
    <name type="scientific">Vecturithrix granuli</name>
    <dbReference type="NCBI Taxonomy" id="1499967"/>
    <lineage>
        <taxon>Bacteria</taxon>
        <taxon>Candidatus Moduliflexota</taxon>
        <taxon>Candidatus Vecturitrichia</taxon>
        <taxon>Candidatus Vecturitrichales</taxon>
        <taxon>Candidatus Vecturitrichaceae</taxon>
        <taxon>Candidatus Vecturithrix</taxon>
    </lineage>
</organism>
<dbReference type="InterPro" id="IPR045864">
    <property type="entry name" value="aa-tRNA-synth_II/BPL/LPL"/>
</dbReference>
<dbReference type="Pfam" id="PF03129">
    <property type="entry name" value="HGTP_anticodon"/>
    <property type="match status" value="1"/>
</dbReference>
<reference evidence="15" key="1">
    <citation type="journal article" date="2015" name="PeerJ">
        <title>First genomic representation of candidate bacterial phylum KSB3 points to enhanced environmental sensing as a trigger of wastewater bulking.</title>
        <authorList>
            <person name="Sekiguchi Y."/>
            <person name="Ohashi A."/>
            <person name="Parks D.H."/>
            <person name="Yamauchi T."/>
            <person name="Tyson G.W."/>
            <person name="Hugenholtz P."/>
        </authorList>
    </citation>
    <scope>NUCLEOTIDE SEQUENCE [LARGE SCALE GENOMIC DNA]</scope>
</reference>
<evidence type="ECO:0000256" key="4">
    <source>
        <dbReference type="ARBA" id="ARBA00022598"/>
    </source>
</evidence>
<gene>
    <name evidence="13" type="primary">thrS</name>
    <name evidence="15" type="ORF">U27_04967</name>
</gene>
<dbReference type="eggNOG" id="COG0441">
    <property type="taxonomic scope" value="Bacteria"/>
</dbReference>
<dbReference type="PROSITE" id="PS50862">
    <property type="entry name" value="AA_TRNA_LIGASE_II"/>
    <property type="match status" value="1"/>
</dbReference>
<evidence type="ECO:0000256" key="10">
    <source>
        <dbReference type="ARBA" id="ARBA00022917"/>
    </source>
</evidence>
<keyword evidence="3 13" id="KW-0820">tRNA-binding</keyword>
<dbReference type="GO" id="GO:0000049">
    <property type="term" value="F:tRNA binding"/>
    <property type="evidence" value="ECO:0007669"/>
    <property type="project" value="UniProtKB-KW"/>
</dbReference>
<feature type="binding site" evidence="13">
    <location>
        <position position="332"/>
    </location>
    <ligand>
        <name>Zn(2+)</name>
        <dbReference type="ChEBI" id="CHEBI:29105"/>
        <note>catalytic</note>
    </ligand>
</feature>
<dbReference type="Gene3D" id="3.30.930.10">
    <property type="entry name" value="Bira Bifunctional Protein, Domain 2"/>
    <property type="match status" value="1"/>
</dbReference>
<dbReference type="Pfam" id="PF00587">
    <property type="entry name" value="tRNA-synt_2b"/>
    <property type="match status" value="1"/>
</dbReference>
<comment type="subcellular location">
    <subcellularLocation>
        <location evidence="13">Cytoplasm</location>
    </subcellularLocation>
</comment>
<feature type="domain" description="Aminoacyl-transfer RNA synthetases class-II family profile" evidence="14">
    <location>
        <begin position="219"/>
        <end position="485"/>
    </location>
</feature>
<dbReference type="InterPro" id="IPR047246">
    <property type="entry name" value="ThrRS_anticodon"/>
</dbReference>
<evidence type="ECO:0000256" key="5">
    <source>
        <dbReference type="ARBA" id="ARBA00022723"/>
    </source>
</evidence>
<proteinExistence type="inferred from homology"/>
<keyword evidence="11 13" id="KW-0030">Aminoacyl-tRNA synthetase</keyword>
<dbReference type="PANTHER" id="PTHR11451">
    <property type="entry name" value="THREONINE-TRNA LIGASE"/>
    <property type="match status" value="1"/>
</dbReference>
<dbReference type="GO" id="GO:0005737">
    <property type="term" value="C:cytoplasm"/>
    <property type="evidence" value="ECO:0007669"/>
    <property type="project" value="UniProtKB-SubCell"/>
</dbReference>
<evidence type="ECO:0000259" key="14">
    <source>
        <dbReference type="PROSITE" id="PS50862"/>
    </source>
</evidence>
<feature type="binding site" evidence="13">
    <location>
        <position position="281"/>
    </location>
    <ligand>
        <name>Zn(2+)</name>
        <dbReference type="ChEBI" id="CHEBI:29105"/>
        <note>catalytic</note>
    </ligand>
</feature>
<name>A0A081C089_VECG1</name>
<dbReference type="STRING" id="1499967.U27_04967"/>
<comment type="similarity">
    <text evidence="1 13">Belongs to the class-II aminoacyl-tRNA synthetase family.</text>
</comment>
<dbReference type="CDD" id="cd00860">
    <property type="entry name" value="ThrRS_anticodon"/>
    <property type="match status" value="1"/>
</dbReference>
<keyword evidence="6 13" id="KW-0547">Nucleotide-binding</keyword>
<evidence type="ECO:0000256" key="12">
    <source>
        <dbReference type="ARBA" id="ARBA00049515"/>
    </source>
</evidence>
<dbReference type="InterPro" id="IPR002314">
    <property type="entry name" value="aa-tRNA-synt_IIb"/>
</dbReference>
<evidence type="ECO:0000256" key="6">
    <source>
        <dbReference type="ARBA" id="ARBA00022741"/>
    </source>
</evidence>
<dbReference type="Gene3D" id="3.30.980.10">
    <property type="entry name" value="Threonyl-trna Synthetase, Chain A, domain 2"/>
    <property type="match status" value="1"/>
</dbReference>
<sequence>MNGKIRSVDIMTARHSLSHVLAAAVKKVCPECKLGIGPAIDEGFYYDFLLPEGFAFSPDVLQQIANEMKTIIKQGYAFERRDIRISEARERFADEPFKQELIAKLEAAGETTVGTYRSGEFTDLCSGPHVSTTRDLQSVAWKLDRVSGAYWQGSEKNPMLQRIYALVFATKDELKDYIARREDAIKRDHRKLNEDLELFTFSELIGKGLPILLPNGATLRRVLERFIVDEELRRGYQHVYTPPMGRRKLYEVSGHWEHYQDAMYPPMEVSDDELVLRPMTCPHHFMIYQDKPRSYRDLPMRIGEISPQFRKEKSGELTGLIRVMMFTLADAHIFCTLAQLGDEFRAVVELVEYAMQRLGITDVISYRASLRDDAKDKYVDNPQMWQQGEATLIRILDEMGLNYVKSPGDAAFYGPKLDVQMRNTLGKEETVFTVQIDFCLPERFELAYIDDHGQKQTPVVIHRASIGCLERTIAFLTEYYAGAFPLWLAPVQAKILTITNNQIPYAKELEQELLQAGIRVQNDIRNETIGKKIREGRLQRMPYLLIVGEKEMETRTVAIRNRDSGNQQSVPFGQCIERIAAEQRSYSLTLQAEKDE</sequence>
<dbReference type="SUPFAM" id="SSF55681">
    <property type="entry name" value="Class II aaRS and biotin synthetases"/>
    <property type="match status" value="1"/>
</dbReference>
<dbReference type="GO" id="GO:0004829">
    <property type="term" value="F:threonine-tRNA ligase activity"/>
    <property type="evidence" value="ECO:0007669"/>
    <property type="project" value="UniProtKB-UniRule"/>
</dbReference>
<dbReference type="GO" id="GO:0005524">
    <property type="term" value="F:ATP binding"/>
    <property type="evidence" value="ECO:0007669"/>
    <property type="project" value="UniProtKB-UniRule"/>
</dbReference>
<keyword evidence="10 13" id="KW-0648">Protein biosynthesis</keyword>
<dbReference type="SUPFAM" id="SSF55186">
    <property type="entry name" value="ThrRS/AlaRS common domain"/>
    <property type="match status" value="1"/>
</dbReference>
<keyword evidence="4 13" id="KW-0436">Ligase</keyword>
<dbReference type="GO" id="GO:0046872">
    <property type="term" value="F:metal ion binding"/>
    <property type="evidence" value="ECO:0007669"/>
    <property type="project" value="UniProtKB-KW"/>
</dbReference>
<dbReference type="FunFam" id="3.30.980.10:FF:000005">
    <property type="entry name" value="Threonyl-tRNA synthetase, mitochondrial"/>
    <property type="match status" value="1"/>
</dbReference>
<evidence type="ECO:0000256" key="2">
    <source>
        <dbReference type="ARBA" id="ARBA00022490"/>
    </source>
</evidence>
<dbReference type="PANTHER" id="PTHR11451:SF56">
    <property type="entry name" value="THREONINE--TRNA LIGASE 1"/>
    <property type="match status" value="1"/>
</dbReference>
<dbReference type="FunFam" id="3.30.930.10:FF:000002">
    <property type="entry name" value="Threonine--tRNA ligase"/>
    <property type="match status" value="1"/>
</dbReference>
<dbReference type="SMART" id="SM00863">
    <property type="entry name" value="tRNA_SAD"/>
    <property type="match status" value="1"/>
</dbReference>
<dbReference type="PRINTS" id="PR01047">
    <property type="entry name" value="TRNASYNTHTHR"/>
</dbReference>
<dbReference type="NCBIfam" id="TIGR00418">
    <property type="entry name" value="thrS"/>
    <property type="match status" value="1"/>
</dbReference>
<dbReference type="Pfam" id="PF07973">
    <property type="entry name" value="tRNA_SAD"/>
    <property type="match status" value="1"/>
</dbReference>
<keyword evidence="16" id="KW-1185">Reference proteome</keyword>